<dbReference type="RefSeq" id="WP_284132785.1">
    <property type="nucleotide sequence ID" value="NZ_JASKYM010000004.1"/>
</dbReference>
<dbReference type="EMBL" id="JASKYM010000004">
    <property type="protein sequence ID" value="MDK2563846.1"/>
    <property type="molecule type" value="Genomic_DNA"/>
</dbReference>
<evidence type="ECO:0000256" key="1">
    <source>
        <dbReference type="SAM" id="Phobius"/>
    </source>
</evidence>
<comment type="caution">
    <text evidence="2">The sequence shown here is derived from an EMBL/GenBank/DDBJ whole genome shotgun (WGS) entry which is preliminary data.</text>
</comment>
<protein>
    <submittedName>
        <fullName evidence="2">Uncharacterized protein</fullName>
    </submittedName>
</protein>
<keyword evidence="1" id="KW-0812">Transmembrane</keyword>
<organism evidence="2 3">
    <name type="scientific">Romboutsia sedimentorum</name>
    <dbReference type="NCBI Taxonomy" id="1368474"/>
    <lineage>
        <taxon>Bacteria</taxon>
        <taxon>Bacillati</taxon>
        <taxon>Bacillota</taxon>
        <taxon>Clostridia</taxon>
        <taxon>Peptostreptococcales</taxon>
        <taxon>Peptostreptococcaceae</taxon>
        <taxon>Romboutsia</taxon>
    </lineage>
</organism>
<reference evidence="2 3" key="1">
    <citation type="submission" date="2023-05" db="EMBL/GenBank/DDBJ databases">
        <title>Rombocin, a short stable natural nisin variant, displays selective antimicrobial activity against Listeria monocytogenes and employs dual mode of action to kill target bacterial strains.</title>
        <authorList>
            <person name="Wambui J."/>
            <person name="Stephan R."/>
            <person name="Kuipers O.P."/>
        </authorList>
    </citation>
    <scope>NUCLEOTIDE SEQUENCE [LARGE SCALE GENOMIC DNA]</scope>
    <source>
        <strain evidence="2 3">RC002</strain>
    </source>
</reference>
<accession>A0ABT7EAA0</accession>
<keyword evidence="1" id="KW-0472">Membrane</keyword>
<gene>
    <name evidence="2" type="ORF">QOZ84_09815</name>
</gene>
<feature type="transmembrane region" description="Helical" evidence="1">
    <location>
        <begin position="6"/>
        <end position="27"/>
    </location>
</feature>
<name>A0ABT7EAA0_9FIRM</name>
<evidence type="ECO:0000313" key="2">
    <source>
        <dbReference type="EMBL" id="MDK2563846.1"/>
    </source>
</evidence>
<sequence>MFIVIISLFIFALIYFLSMVCIHFSYITNLNLQFGSDVNDFYCDDTVDGIYGYVNYVIKNCAINLYKFSKLFK</sequence>
<keyword evidence="1" id="KW-1133">Transmembrane helix</keyword>
<keyword evidence="3" id="KW-1185">Reference proteome</keyword>
<evidence type="ECO:0000313" key="3">
    <source>
        <dbReference type="Proteomes" id="UP001301012"/>
    </source>
</evidence>
<proteinExistence type="predicted"/>
<dbReference type="Proteomes" id="UP001301012">
    <property type="component" value="Unassembled WGS sequence"/>
</dbReference>